<dbReference type="Pfam" id="PF19150">
    <property type="entry name" value="DUF5832"/>
    <property type="match status" value="1"/>
</dbReference>
<dbReference type="InterPro" id="IPR043872">
    <property type="entry name" value="DUF5832"/>
</dbReference>
<accession>A0A1Y1IQD3</accession>
<dbReference type="Proteomes" id="UP000054558">
    <property type="component" value="Unassembled WGS sequence"/>
</dbReference>
<dbReference type="EMBL" id="DF237738">
    <property type="protein sequence ID" value="GAQ91461.1"/>
    <property type="molecule type" value="Genomic_DNA"/>
</dbReference>
<organism evidence="2 3">
    <name type="scientific">Klebsormidium nitens</name>
    <name type="common">Green alga</name>
    <name type="synonym">Ulothrix nitens</name>
    <dbReference type="NCBI Taxonomy" id="105231"/>
    <lineage>
        <taxon>Eukaryota</taxon>
        <taxon>Viridiplantae</taxon>
        <taxon>Streptophyta</taxon>
        <taxon>Klebsormidiophyceae</taxon>
        <taxon>Klebsormidiales</taxon>
        <taxon>Klebsormidiaceae</taxon>
        <taxon>Klebsormidium</taxon>
    </lineage>
</organism>
<gene>
    <name evidence="2" type="ORF">KFL_007890090</name>
</gene>
<evidence type="ECO:0000313" key="2">
    <source>
        <dbReference type="EMBL" id="GAQ91461.1"/>
    </source>
</evidence>
<protein>
    <submittedName>
        <fullName evidence="2">Uncharacterized protein</fullName>
    </submittedName>
</protein>
<keyword evidence="3" id="KW-1185">Reference proteome</keyword>
<feature type="region of interest" description="Disordered" evidence="1">
    <location>
        <begin position="131"/>
        <end position="151"/>
    </location>
</feature>
<evidence type="ECO:0000313" key="3">
    <source>
        <dbReference type="Proteomes" id="UP000054558"/>
    </source>
</evidence>
<reference evidence="2 3" key="1">
    <citation type="journal article" date="2014" name="Nat. Commun.">
        <title>Klebsormidium flaccidum genome reveals primary factors for plant terrestrial adaptation.</title>
        <authorList>
            <person name="Hori K."/>
            <person name="Maruyama F."/>
            <person name="Fujisawa T."/>
            <person name="Togashi T."/>
            <person name="Yamamoto N."/>
            <person name="Seo M."/>
            <person name="Sato S."/>
            <person name="Yamada T."/>
            <person name="Mori H."/>
            <person name="Tajima N."/>
            <person name="Moriyama T."/>
            <person name="Ikeuchi M."/>
            <person name="Watanabe M."/>
            <person name="Wada H."/>
            <person name="Kobayashi K."/>
            <person name="Saito M."/>
            <person name="Masuda T."/>
            <person name="Sasaki-Sekimoto Y."/>
            <person name="Mashiguchi K."/>
            <person name="Awai K."/>
            <person name="Shimojima M."/>
            <person name="Masuda S."/>
            <person name="Iwai M."/>
            <person name="Nobusawa T."/>
            <person name="Narise T."/>
            <person name="Kondo S."/>
            <person name="Saito H."/>
            <person name="Sato R."/>
            <person name="Murakawa M."/>
            <person name="Ihara Y."/>
            <person name="Oshima-Yamada Y."/>
            <person name="Ohtaka K."/>
            <person name="Satoh M."/>
            <person name="Sonobe K."/>
            <person name="Ishii M."/>
            <person name="Ohtani R."/>
            <person name="Kanamori-Sato M."/>
            <person name="Honoki R."/>
            <person name="Miyazaki D."/>
            <person name="Mochizuki H."/>
            <person name="Umetsu J."/>
            <person name="Higashi K."/>
            <person name="Shibata D."/>
            <person name="Kamiya Y."/>
            <person name="Sato N."/>
            <person name="Nakamura Y."/>
            <person name="Tabata S."/>
            <person name="Ida S."/>
            <person name="Kurokawa K."/>
            <person name="Ohta H."/>
        </authorList>
    </citation>
    <scope>NUCLEOTIDE SEQUENCE [LARGE SCALE GENOMIC DNA]</scope>
    <source>
        <strain evidence="2 3">NIES-2285</strain>
    </source>
</reference>
<sequence length="151" mass="16487">MAAPYTDGMATELYLDEDPLKVSGISFAIVSFATPNGPQKCSTFGLKIRGAFDTLEDANAHVKRLIALDPNFDIFVVDCYRWLRMPPDPEVIDKQIYQDPQLNAIMAGHKDEQLKAKAHFEERKRQVMAEGLDAVAEEGGGGASTSAGPSQ</sequence>
<dbReference type="OrthoDB" id="10577450at2759"/>
<name>A0A1Y1IQD3_KLENI</name>
<dbReference type="AlphaFoldDB" id="A0A1Y1IQD3"/>
<evidence type="ECO:0000256" key="1">
    <source>
        <dbReference type="SAM" id="MobiDB-lite"/>
    </source>
</evidence>
<proteinExistence type="predicted"/>